<name>A0AAN6U5I5_9PEZI</name>
<gene>
    <name evidence="1" type="ORF">N657DRAFT_311045</name>
</gene>
<dbReference type="AlphaFoldDB" id="A0AAN6U5I5"/>
<dbReference type="Proteomes" id="UP001302602">
    <property type="component" value="Unassembled WGS sequence"/>
</dbReference>
<organism evidence="1 2">
    <name type="scientific">Parathielavia appendiculata</name>
    <dbReference type="NCBI Taxonomy" id="2587402"/>
    <lineage>
        <taxon>Eukaryota</taxon>
        <taxon>Fungi</taxon>
        <taxon>Dikarya</taxon>
        <taxon>Ascomycota</taxon>
        <taxon>Pezizomycotina</taxon>
        <taxon>Sordariomycetes</taxon>
        <taxon>Sordariomycetidae</taxon>
        <taxon>Sordariales</taxon>
        <taxon>Chaetomiaceae</taxon>
        <taxon>Parathielavia</taxon>
    </lineage>
</organism>
<comment type="caution">
    <text evidence="1">The sequence shown here is derived from an EMBL/GenBank/DDBJ whole genome shotgun (WGS) entry which is preliminary data.</text>
</comment>
<proteinExistence type="predicted"/>
<dbReference type="GeneID" id="87823504"/>
<reference evidence="1" key="1">
    <citation type="journal article" date="2023" name="Mol. Phylogenet. Evol.">
        <title>Genome-scale phylogeny and comparative genomics of the fungal order Sordariales.</title>
        <authorList>
            <person name="Hensen N."/>
            <person name="Bonometti L."/>
            <person name="Westerberg I."/>
            <person name="Brannstrom I.O."/>
            <person name="Guillou S."/>
            <person name="Cros-Aarteil S."/>
            <person name="Calhoun S."/>
            <person name="Haridas S."/>
            <person name="Kuo A."/>
            <person name="Mondo S."/>
            <person name="Pangilinan J."/>
            <person name="Riley R."/>
            <person name="LaButti K."/>
            <person name="Andreopoulos B."/>
            <person name="Lipzen A."/>
            <person name="Chen C."/>
            <person name="Yan M."/>
            <person name="Daum C."/>
            <person name="Ng V."/>
            <person name="Clum A."/>
            <person name="Steindorff A."/>
            <person name="Ohm R.A."/>
            <person name="Martin F."/>
            <person name="Silar P."/>
            <person name="Natvig D.O."/>
            <person name="Lalanne C."/>
            <person name="Gautier V."/>
            <person name="Ament-Velasquez S.L."/>
            <person name="Kruys A."/>
            <person name="Hutchinson M.I."/>
            <person name="Powell A.J."/>
            <person name="Barry K."/>
            <person name="Miller A.N."/>
            <person name="Grigoriev I.V."/>
            <person name="Debuchy R."/>
            <person name="Gladieux P."/>
            <person name="Hiltunen Thoren M."/>
            <person name="Johannesson H."/>
        </authorList>
    </citation>
    <scope>NUCLEOTIDE SEQUENCE</scope>
    <source>
        <strain evidence="1">CBS 731.68</strain>
    </source>
</reference>
<sequence length="231" mass="25418">MLSCSFQFKAPPARLHPMISLPDRPVPGSQQRLPPWHPFLSSVTSQPNFIRHLGPCAPQSRARGMHHVVPADHGVSLCRQRARAPLHRRHSLARYRTHLPHCTTGRSHDRSPPTAVLPKRGLRCPITITSSRPSVRSTVAATMPAPCARFCLSLRMRTSFGSCAISPSRSPVHNRSEQLAVIMRQQAVFLRTLSFCAAQHPGHPFNRWGISPAGAPLQAARHPVPGRGQAS</sequence>
<evidence type="ECO:0000313" key="1">
    <source>
        <dbReference type="EMBL" id="KAK4126524.1"/>
    </source>
</evidence>
<evidence type="ECO:0000313" key="2">
    <source>
        <dbReference type="Proteomes" id="UP001302602"/>
    </source>
</evidence>
<dbReference type="EMBL" id="MU853225">
    <property type="protein sequence ID" value="KAK4126524.1"/>
    <property type="molecule type" value="Genomic_DNA"/>
</dbReference>
<dbReference type="RefSeq" id="XP_062650295.1">
    <property type="nucleotide sequence ID" value="XM_062786736.1"/>
</dbReference>
<accession>A0AAN6U5I5</accession>
<reference evidence="1" key="2">
    <citation type="submission" date="2023-05" db="EMBL/GenBank/DDBJ databases">
        <authorList>
            <consortium name="Lawrence Berkeley National Laboratory"/>
            <person name="Steindorff A."/>
            <person name="Hensen N."/>
            <person name="Bonometti L."/>
            <person name="Westerberg I."/>
            <person name="Brannstrom I.O."/>
            <person name="Guillou S."/>
            <person name="Cros-Aarteil S."/>
            <person name="Calhoun S."/>
            <person name="Haridas S."/>
            <person name="Kuo A."/>
            <person name="Mondo S."/>
            <person name="Pangilinan J."/>
            <person name="Riley R."/>
            <person name="Labutti K."/>
            <person name="Andreopoulos B."/>
            <person name="Lipzen A."/>
            <person name="Chen C."/>
            <person name="Yanf M."/>
            <person name="Daum C."/>
            <person name="Ng V."/>
            <person name="Clum A."/>
            <person name="Ohm R."/>
            <person name="Martin F."/>
            <person name="Silar P."/>
            <person name="Natvig D."/>
            <person name="Lalanne C."/>
            <person name="Gautier V."/>
            <person name="Ament-Velasquez S.L."/>
            <person name="Kruys A."/>
            <person name="Hutchinson M.I."/>
            <person name="Powell A.J."/>
            <person name="Barry K."/>
            <person name="Miller A.N."/>
            <person name="Grigoriev I.V."/>
            <person name="Debuchy R."/>
            <person name="Gladieux P."/>
            <person name="Thoren M.H."/>
            <person name="Johannesson H."/>
        </authorList>
    </citation>
    <scope>NUCLEOTIDE SEQUENCE</scope>
    <source>
        <strain evidence="1">CBS 731.68</strain>
    </source>
</reference>
<protein>
    <submittedName>
        <fullName evidence="1">Uncharacterized protein</fullName>
    </submittedName>
</protein>
<keyword evidence="2" id="KW-1185">Reference proteome</keyword>